<sequence length="112" mass="12353">MTTFHQIQVKTAPKFPSVPSFSKKSQITKVRVCIYIPNSYLKKPVISRLISHHGLVVNIISAFLGSTTGGEGRFDLEIRGTLSQISSGLNYLESLNLKIVGKPNVDGDSWSY</sequence>
<dbReference type="AlphaFoldDB" id="A0A1Z4MYM6"/>
<proteinExistence type="predicted"/>
<accession>A0A1Z4MYM6</accession>
<dbReference type="KEGG" id="ttq:NIES37_25290"/>
<dbReference type="EMBL" id="AP018248">
    <property type="protein sequence ID" value="BAY98578.1"/>
    <property type="molecule type" value="Genomic_DNA"/>
</dbReference>
<evidence type="ECO:0000313" key="2">
    <source>
        <dbReference type="EMBL" id="BAY98578.1"/>
    </source>
</evidence>
<dbReference type="RefSeq" id="WP_096576086.1">
    <property type="nucleotide sequence ID" value="NZ_CAWNJS010000001.1"/>
</dbReference>
<dbReference type="Pfam" id="PF09383">
    <property type="entry name" value="NIL"/>
    <property type="match status" value="1"/>
</dbReference>
<reference evidence="2 3" key="1">
    <citation type="submission" date="2017-06" db="EMBL/GenBank/DDBJ databases">
        <title>Genome sequencing of cyanobaciteial culture collection at National Institute for Environmental Studies (NIES).</title>
        <authorList>
            <person name="Hirose Y."/>
            <person name="Shimura Y."/>
            <person name="Fujisawa T."/>
            <person name="Nakamura Y."/>
            <person name="Kawachi M."/>
        </authorList>
    </citation>
    <scope>NUCLEOTIDE SEQUENCE [LARGE SCALE GENOMIC DNA]</scope>
    <source>
        <strain evidence="2 3">NIES-37</strain>
    </source>
</reference>
<feature type="domain" description="NIL" evidence="1">
    <location>
        <begin position="28"/>
        <end position="102"/>
    </location>
</feature>
<dbReference type="SUPFAM" id="SSF55021">
    <property type="entry name" value="ACT-like"/>
    <property type="match status" value="1"/>
</dbReference>
<dbReference type="InterPro" id="IPR045865">
    <property type="entry name" value="ACT-like_dom_sf"/>
</dbReference>
<dbReference type="SMART" id="SM00930">
    <property type="entry name" value="NIL"/>
    <property type="match status" value="1"/>
</dbReference>
<organism evidence="2 3">
    <name type="scientific">Tolypothrix tenuis PCC 7101</name>
    <dbReference type="NCBI Taxonomy" id="231146"/>
    <lineage>
        <taxon>Bacteria</taxon>
        <taxon>Bacillati</taxon>
        <taxon>Cyanobacteriota</taxon>
        <taxon>Cyanophyceae</taxon>
        <taxon>Nostocales</taxon>
        <taxon>Tolypothrichaceae</taxon>
        <taxon>Tolypothrix</taxon>
    </lineage>
</organism>
<protein>
    <recommendedName>
        <fullName evidence="1">NIL domain-containing protein</fullName>
    </recommendedName>
</protein>
<evidence type="ECO:0000259" key="1">
    <source>
        <dbReference type="SMART" id="SM00930"/>
    </source>
</evidence>
<gene>
    <name evidence="2" type="ORF">NIES37_25290</name>
</gene>
<name>A0A1Z4MYM6_9CYAN</name>
<dbReference type="Proteomes" id="UP000218785">
    <property type="component" value="Chromosome"/>
</dbReference>
<dbReference type="InterPro" id="IPR018449">
    <property type="entry name" value="NIL_domain"/>
</dbReference>
<evidence type="ECO:0000313" key="3">
    <source>
        <dbReference type="Proteomes" id="UP000218785"/>
    </source>
</evidence>
<dbReference type="Gene3D" id="3.30.70.260">
    <property type="match status" value="1"/>
</dbReference>
<keyword evidence="3" id="KW-1185">Reference proteome</keyword>